<dbReference type="PANTHER" id="PTHR21286:SF0">
    <property type="entry name" value="NUCLEAR PORE COMPLEX PROTEIN NUP160"/>
    <property type="match status" value="1"/>
</dbReference>
<dbReference type="InterPro" id="IPR021717">
    <property type="entry name" value="Nucleoporin_Nup160"/>
</dbReference>
<evidence type="ECO:0000259" key="7">
    <source>
        <dbReference type="Pfam" id="PF23354"/>
    </source>
</evidence>
<keyword evidence="4" id="KW-0472">Membrane</keyword>
<keyword evidence="3" id="KW-0539">Nucleus</keyword>
<feature type="domain" description="NUP160 middle TPR" evidence="7">
    <location>
        <begin position="1001"/>
        <end position="1205"/>
    </location>
</feature>
<reference evidence="8 9" key="1">
    <citation type="journal article" date="2022" name="Nat. Genet.">
        <title>Improved pea reference genome and pan-genome highlight genomic features and evolutionary characteristics.</title>
        <authorList>
            <person name="Yang T."/>
            <person name="Liu R."/>
            <person name="Luo Y."/>
            <person name="Hu S."/>
            <person name="Wang D."/>
            <person name="Wang C."/>
            <person name="Pandey M.K."/>
            <person name="Ge S."/>
            <person name="Xu Q."/>
            <person name="Li N."/>
            <person name="Li G."/>
            <person name="Huang Y."/>
            <person name="Saxena R.K."/>
            <person name="Ji Y."/>
            <person name="Li M."/>
            <person name="Yan X."/>
            <person name="He Y."/>
            <person name="Liu Y."/>
            <person name="Wang X."/>
            <person name="Xiang C."/>
            <person name="Varshney R.K."/>
            <person name="Ding H."/>
            <person name="Gao S."/>
            <person name="Zong X."/>
        </authorList>
    </citation>
    <scope>NUCLEOTIDE SEQUENCE [LARGE SCALE GENOMIC DNA]</scope>
    <source>
        <strain evidence="8 9">cv. Zhongwan 6</strain>
    </source>
</reference>
<feature type="transmembrane region" description="Helical" evidence="4">
    <location>
        <begin position="1381"/>
        <end position="1400"/>
    </location>
</feature>
<evidence type="ECO:0000256" key="2">
    <source>
        <dbReference type="ARBA" id="ARBA00022448"/>
    </source>
</evidence>
<keyword evidence="9" id="KW-1185">Reference proteome</keyword>
<evidence type="ECO:0000256" key="3">
    <source>
        <dbReference type="ARBA" id="ARBA00023242"/>
    </source>
</evidence>
<dbReference type="InterPro" id="IPR059141">
    <property type="entry name" value="Beta-prop_Nup120_160"/>
</dbReference>
<evidence type="ECO:0008006" key="10">
    <source>
        <dbReference type="Google" id="ProtNLM"/>
    </source>
</evidence>
<keyword evidence="4" id="KW-1133">Transmembrane helix</keyword>
<evidence type="ECO:0000313" key="8">
    <source>
        <dbReference type="EMBL" id="KAI5395662.1"/>
    </source>
</evidence>
<evidence type="ECO:0000259" key="6">
    <source>
        <dbReference type="Pfam" id="PF17238"/>
    </source>
</evidence>
<dbReference type="InterPro" id="IPR056535">
    <property type="entry name" value="TPR_NUP160_M"/>
</dbReference>
<evidence type="ECO:0000256" key="4">
    <source>
        <dbReference type="SAM" id="Phobius"/>
    </source>
</evidence>
<evidence type="ECO:0000256" key="1">
    <source>
        <dbReference type="ARBA" id="ARBA00004123"/>
    </source>
</evidence>
<evidence type="ECO:0000259" key="5">
    <source>
        <dbReference type="Pfam" id="PF11715"/>
    </source>
</evidence>
<accession>A0A9D5A334</accession>
<dbReference type="GO" id="GO:0005643">
    <property type="term" value="C:nuclear pore"/>
    <property type="evidence" value="ECO:0007669"/>
    <property type="project" value="TreeGrafter"/>
</dbReference>
<keyword evidence="4" id="KW-0812">Transmembrane</keyword>
<comment type="caution">
    <text evidence="8">The sequence shown here is derived from an EMBL/GenBank/DDBJ whole genome shotgun (WGS) entry which is preliminary data.</text>
</comment>
<name>A0A9D5A334_PEA</name>
<comment type="subcellular location">
    <subcellularLocation>
        <location evidence="1">Nucleus</location>
    </subcellularLocation>
</comment>
<dbReference type="Pfam" id="PF11715">
    <property type="entry name" value="Beta-prop_Nup120_160"/>
    <property type="match status" value="1"/>
</dbReference>
<dbReference type="Proteomes" id="UP001058974">
    <property type="component" value="Chromosome 6"/>
</dbReference>
<gene>
    <name evidence="8" type="ORF">KIW84_062003</name>
</gene>
<dbReference type="InterPro" id="IPR036322">
    <property type="entry name" value="WD40_repeat_dom_sf"/>
</dbReference>
<evidence type="ECO:0000313" key="9">
    <source>
        <dbReference type="Proteomes" id="UP001058974"/>
    </source>
</evidence>
<dbReference type="SUPFAM" id="SSF50978">
    <property type="entry name" value="WD40 repeat-like"/>
    <property type="match status" value="1"/>
</dbReference>
<dbReference type="Pfam" id="PF17238">
    <property type="entry name" value="NUP160_helical_2"/>
    <property type="match status" value="1"/>
</dbReference>
<dbReference type="Pfam" id="PF23354">
    <property type="entry name" value="TPR_NUP160_120_M"/>
    <property type="match status" value="1"/>
</dbReference>
<feature type="domain" description="NUP160 helical" evidence="6">
    <location>
        <begin position="582"/>
        <end position="775"/>
    </location>
</feature>
<dbReference type="InterPro" id="IPR035192">
    <property type="entry name" value="NUP160_hel_plant"/>
</dbReference>
<dbReference type="GO" id="GO:0017056">
    <property type="term" value="F:structural constituent of nuclear pore"/>
    <property type="evidence" value="ECO:0007669"/>
    <property type="project" value="TreeGrafter"/>
</dbReference>
<feature type="domain" description="Nucleoporin Nup120/160 beta-propeller" evidence="5">
    <location>
        <begin position="57"/>
        <end position="565"/>
    </location>
</feature>
<sequence>MGTHWTLTGKEVPIIGSDAVRWTDLSVPSSLNTTVDGGAAITDDCASCSVIGDPPTYLIWRIHKAQPQTLELLELTASKEFPRVGLRFTFPNALYPFAFICKNEITGSSRFPYLLYVLTVSGVAYLLRIRNVSAYASCSILPVDELIELNVRDYVPNNAAITAVTATARCLVIGTADGSVLCFQLGGLDSSVPGFVHELRDEAGIGRLWGLISRGKMVGTVQDLVISELYGKKFVFALHLDGTLRIWDLASLSRVFSHNMCVMTMTGANFLRLWVGQSDPNSNIIPLAILYRHTSDENLETISLHSILFDFKDKTVFSLEPSVQNIPLEEGRCLDVKLVSDKIWILKDNELVSHLLATNIDELVLKRATCAMQVTKEESGLLWACYRGSLTLLFKMVIPSLARDWVEAFSYALQEEFVADQLFQNSEHLADEILRITHSIFKSSKDDILPFVSSIFLRRLLLPGVHHNAALLATLAEYNRHLGESELQTLTVDGLKKEILSLIEHEVGSDKVSIVHCWKCFFARYFHNWCKNNALYGLLVDSSTVAVGLIRKKSVSLFRSLEDIERIVEGSSEEVSELTGIVDLFDDDIECEILIELLKCVTSFSQQLGKTASSIFYESLLTAPMISSEDIVHCIVKVLETGYCISGAVLRGSTSGDHTIFLQKELTDHRSLRKLSVDMFLSLQGLYKKASTWDKILNVIEGLLKFLVPQKEMLKFDTEMSSNINSSIMVHSSYQIAKVMFESAWDFLLFLSYLVDISGQVHLSPDDITKIQLELVPMLQEIIFEWLVIIFFAITPVAPAVTEDFHSKLSSLQIDNNMGKQIWSEKFARCDLTLAFIFLLNVRGSSIDHSHFSSERFSNMPSSINRMRDFISWIIWGQDGGSSTFLSRSIDLAFILFKHDQYCAAEQLLMMAEAHLLKEKTSQSVQDADGGWCIRHHLLGCCLLAQVQYGLHAAQKDKKISDAIRCFFRSASGNGASGALQSLSVDVGIPHLGFSGCTLIVVWKLQYYQWAMQLFERYNISEGACQFALAALEQVDEALHMKEEKCVDNSANESVTTIKGRLWANVFIFALDLGRYYDAYCAIISNPDEESKYICLRRFIIVLYEQGAIKILCSNKLPLIGLVEKVEQELAWKAERSDISAKPNLYKLLYAFQLHQHNWRRAANYMYMYSARLKTEAALKDNQGSSMVLQERLNALSAAVNALHLVHPAYAWIDSLTDRNSLTSECYPSKKAKRTPEEYSDNEAETQKGQFAIDIEKLENEFVLTSAEYMLSLVNVKWTFSGKPGALSDLADLLVQNNLYDMAFTILLRFFKGSGLKRELERVLSEMAIKCCLDKVESTWIEEHGHLLTSSKLEMVVHGSPVTVPTAPQIDRNSRWATLKLYIVCIFFSFTVGLKLILLYDQPV</sequence>
<proteinExistence type="predicted"/>
<dbReference type="EMBL" id="JAMSHJ010000006">
    <property type="protein sequence ID" value="KAI5395662.1"/>
    <property type="molecule type" value="Genomic_DNA"/>
</dbReference>
<keyword evidence="2" id="KW-0813">Transport</keyword>
<dbReference type="PANTHER" id="PTHR21286">
    <property type="entry name" value="NUCLEAR PORE COMPLEX PROTEIN NUP160"/>
    <property type="match status" value="1"/>
</dbReference>
<protein>
    <recommendedName>
        <fullName evidence="10">Nuclear pore complex protein NUP160</fullName>
    </recommendedName>
</protein>
<dbReference type="Gramene" id="Psat06G0200300-T2">
    <property type="protein sequence ID" value="KAI5395662.1"/>
    <property type="gene ID" value="KIW84_062003"/>
</dbReference>
<organism evidence="8 9">
    <name type="scientific">Pisum sativum</name>
    <name type="common">Garden pea</name>
    <name type="synonym">Lathyrus oleraceus</name>
    <dbReference type="NCBI Taxonomy" id="3888"/>
    <lineage>
        <taxon>Eukaryota</taxon>
        <taxon>Viridiplantae</taxon>
        <taxon>Streptophyta</taxon>
        <taxon>Embryophyta</taxon>
        <taxon>Tracheophyta</taxon>
        <taxon>Spermatophyta</taxon>
        <taxon>Magnoliopsida</taxon>
        <taxon>eudicotyledons</taxon>
        <taxon>Gunneridae</taxon>
        <taxon>Pentapetalae</taxon>
        <taxon>rosids</taxon>
        <taxon>fabids</taxon>
        <taxon>Fabales</taxon>
        <taxon>Fabaceae</taxon>
        <taxon>Papilionoideae</taxon>
        <taxon>50 kb inversion clade</taxon>
        <taxon>NPAAA clade</taxon>
        <taxon>Hologalegina</taxon>
        <taxon>IRL clade</taxon>
        <taxon>Fabeae</taxon>
        <taxon>Lathyrus</taxon>
    </lineage>
</organism>